<dbReference type="InterPro" id="IPR045274">
    <property type="entry name" value="WAK-like"/>
</dbReference>
<sequence length="105" mass="12035">MEENRIFDIVDSRIISEEKKEEMIAFADIAYRCLNLNRRKRPTMKQVVAELESIRNTPESPTAQENYEEVENEINELNATLESEVTSSSLGSTIYSVTNNISSFL</sequence>
<keyword evidence="5" id="KW-1185">Reference proteome</keyword>
<evidence type="ECO:0000256" key="2">
    <source>
        <dbReference type="ARBA" id="ARBA00022840"/>
    </source>
</evidence>
<dbReference type="SUPFAM" id="SSF56112">
    <property type="entry name" value="Protein kinase-like (PK-like)"/>
    <property type="match status" value="1"/>
</dbReference>
<dbReference type="AlphaFoldDB" id="A0AAD8I241"/>
<proteinExistence type="predicted"/>
<feature type="coiled-coil region" evidence="3">
    <location>
        <begin position="60"/>
        <end position="87"/>
    </location>
</feature>
<dbReference type="GO" id="GO:0007166">
    <property type="term" value="P:cell surface receptor signaling pathway"/>
    <property type="evidence" value="ECO:0007669"/>
    <property type="project" value="InterPro"/>
</dbReference>
<keyword evidence="4" id="KW-0808">Transferase</keyword>
<keyword evidence="4" id="KW-0418">Kinase</keyword>
<comment type="caution">
    <text evidence="4">The sequence shown here is derived from an EMBL/GenBank/DDBJ whole genome shotgun (WGS) entry which is preliminary data.</text>
</comment>
<evidence type="ECO:0000313" key="5">
    <source>
        <dbReference type="Proteomes" id="UP001237642"/>
    </source>
</evidence>
<dbReference type="EMBL" id="JAUIZM010000006">
    <property type="protein sequence ID" value="KAK1377737.1"/>
    <property type="molecule type" value="Genomic_DNA"/>
</dbReference>
<reference evidence="4" key="1">
    <citation type="submission" date="2023-02" db="EMBL/GenBank/DDBJ databases">
        <title>Genome of toxic invasive species Heracleum sosnowskyi carries increased number of genes despite the absence of recent whole-genome duplications.</title>
        <authorList>
            <person name="Schelkunov M."/>
            <person name="Shtratnikova V."/>
            <person name="Makarenko M."/>
            <person name="Klepikova A."/>
            <person name="Omelchenko D."/>
            <person name="Novikova G."/>
            <person name="Obukhova E."/>
            <person name="Bogdanov V."/>
            <person name="Penin A."/>
            <person name="Logacheva M."/>
        </authorList>
    </citation>
    <scope>NUCLEOTIDE SEQUENCE</scope>
    <source>
        <strain evidence="4">Hsosn_3</strain>
        <tissue evidence="4">Leaf</tissue>
    </source>
</reference>
<keyword evidence="2" id="KW-0067">ATP-binding</keyword>
<dbReference type="InterPro" id="IPR011009">
    <property type="entry name" value="Kinase-like_dom_sf"/>
</dbReference>
<evidence type="ECO:0000256" key="3">
    <source>
        <dbReference type="SAM" id="Coils"/>
    </source>
</evidence>
<organism evidence="4 5">
    <name type="scientific">Heracleum sosnowskyi</name>
    <dbReference type="NCBI Taxonomy" id="360622"/>
    <lineage>
        <taxon>Eukaryota</taxon>
        <taxon>Viridiplantae</taxon>
        <taxon>Streptophyta</taxon>
        <taxon>Embryophyta</taxon>
        <taxon>Tracheophyta</taxon>
        <taxon>Spermatophyta</taxon>
        <taxon>Magnoliopsida</taxon>
        <taxon>eudicotyledons</taxon>
        <taxon>Gunneridae</taxon>
        <taxon>Pentapetalae</taxon>
        <taxon>asterids</taxon>
        <taxon>campanulids</taxon>
        <taxon>Apiales</taxon>
        <taxon>Apiaceae</taxon>
        <taxon>Apioideae</taxon>
        <taxon>apioid superclade</taxon>
        <taxon>Tordylieae</taxon>
        <taxon>Tordyliinae</taxon>
        <taxon>Heracleum</taxon>
    </lineage>
</organism>
<accession>A0AAD8I241</accession>
<protein>
    <submittedName>
        <fullName evidence="4">Wall-associated receptor kinase-like 22</fullName>
    </submittedName>
</protein>
<dbReference type="GO" id="GO:0005886">
    <property type="term" value="C:plasma membrane"/>
    <property type="evidence" value="ECO:0007669"/>
    <property type="project" value="TreeGrafter"/>
</dbReference>
<evidence type="ECO:0000256" key="1">
    <source>
        <dbReference type="ARBA" id="ARBA00022741"/>
    </source>
</evidence>
<dbReference type="GO" id="GO:0004674">
    <property type="term" value="F:protein serine/threonine kinase activity"/>
    <property type="evidence" value="ECO:0007669"/>
    <property type="project" value="TreeGrafter"/>
</dbReference>
<keyword evidence="4" id="KW-0675">Receptor</keyword>
<evidence type="ECO:0000313" key="4">
    <source>
        <dbReference type="EMBL" id="KAK1377737.1"/>
    </source>
</evidence>
<dbReference type="PANTHER" id="PTHR27005:SF280">
    <property type="entry name" value="WALL-ASSOCIATED RECEPTOR KINASE-LIKE 8"/>
    <property type="match status" value="1"/>
</dbReference>
<keyword evidence="3" id="KW-0175">Coiled coil</keyword>
<reference evidence="4" key="2">
    <citation type="submission" date="2023-05" db="EMBL/GenBank/DDBJ databases">
        <authorList>
            <person name="Schelkunov M.I."/>
        </authorList>
    </citation>
    <scope>NUCLEOTIDE SEQUENCE</scope>
    <source>
        <strain evidence="4">Hsosn_3</strain>
        <tissue evidence="4">Leaf</tissue>
    </source>
</reference>
<name>A0AAD8I241_9APIA</name>
<dbReference type="GO" id="GO:0005524">
    <property type="term" value="F:ATP binding"/>
    <property type="evidence" value="ECO:0007669"/>
    <property type="project" value="UniProtKB-KW"/>
</dbReference>
<dbReference type="Gene3D" id="1.10.510.10">
    <property type="entry name" value="Transferase(Phosphotransferase) domain 1"/>
    <property type="match status" value="1"/>
</dbReference>
<dbReference type="Proteomes" id="UP001237642">
    <property type="component" value="Unassembled WGS sequence"/>
</dbReference>
<gene>
    <name evidence="4" type="ORF">POM88_024481</name>
</gene>
<keyword evidence="1" id="KW-0547">Nucleotide-binding</keyword>
<dbReference type="PANTHER" id="PTHR27005">
    <property type="entry name" value="WALL-ASSOCIATED RECEPTOR KINASE-LIKE 21"/>
    <property type="match status" value="1"/>
</dbReference>